<evidence type="ECO:0000256" key="1">
    <source>
        <dbReference type="RuleBase" id="RU004227"/>
    </source>
</evidence>
<dbReference type="SUPFAM" id="SSF52540">
    <property type="entry name" value="P-loop containing nucleoside triphosphate hydrolases"/>
    <property type="match status" value="1"/>
</dbReference>
<feature type="region of interest" description="Disordered" evidence="2">
    <location>
        <begin position="257"/>
        <end position="282"/>
    </location>
</feature>
<dbReference type="PANTHER" id="PTHR30050:SF5">
    <property type="entry name" value="DNAA REGULATORY INACTIVATOR HDA"/>
    <property type="match status" value="1"/>
</dbReference>
<protein>
    <submittedName>
        <fullName evidence="4">Regulatory inactivation of DnaA Hda protein</fullName>
    </submittedName>
</protein>
<dbReference type="Gene3D" id="3.40.50.300">
    <property type="entry name" value="P-loop containing nucleotide triphosphate hydrolases"/>
    <property type="match status" value="1"/>
</dbReference>
<dbReference type="Pfam" id="PF22688">
    <property type="entry name" value="Hda_lid"/>
    <property type="match status" value="1"/>
</dbReference>
<dbReference type="GO" id="GO:0032297">
    <property type="term" value="P:negative regulation of DNA-templated DNA replication initiation"/>
    <property type="evidence" value="ECO:0007669"/>
    <property type="project" value="InterPro"/>
</dbReference>
<dbReference type="Pfam" id="PF00308">
    <property type="entry name" value="Bac_DnaA"/>
    <property type="match status" value="1"/>
</dbReference>
<reference evidence="4" key="1">
    <citation type="submission" date="2019-02" db="EMBL/GenBank/DDBJ databases">
        <authorList>
            <person name="Gruber-Vodicka R. H."/>
            <person name="Seah K. B. B."/>
        </authorList>
    </citation>
    <scope>NUCLEOTIDE SEQUENCE</scope>
    <source>
        <strain evidence="4">BECK_M7</strain>
    </source>
</reference>
<dbReference type="InterPro" id="IPR017788">
    <property type="entry name" value="Hda"/>
</dbReference>
<dbReference type="InterPro" id="IPR013317">
    <property type="entry name" value="DnaA_dom"/>
</dbReference>
<evidence type="ECO:0000259" key="3">
    <source>
        <dbReference type="SMART" id="SM00382"/>
    </source>
</evidence>
<evidence type="ECO:0000256" key="2">
    <source>
        <dbReference type="SAM" id="MobiDB-lite"/>
    </source>
</evidence>
<proteinExistence type="inferred from homology"/>
<dbReference type="InterPro" id="IPR003593">
    <property type="entry name" value="AAA+_ATPase"/>
</dbReference>
<dbReference type="PRINTS" id="PR00051">
    <property type="entry name" value="DNAA"/>
</dbReference>
<feature type="compositionally biased region" description="Basic and acidic residues" evidence="2">
    <location>
        <begin position="272"/>
        <end position="282"/>
    </location>
</feature>
<organism evidence="4">
    <name type="scientific">Candidatus Kentrum sp. LFY</name>
    <dbReference type="NCBI Taxonomy" id="2126342"/>
    <lineage>
        <taxon>Bacteria</taxon>
        <taxon>Pseudomonadati</taxon>
        <taxon>Pseudomonadota</taxon>
        <taxon>Gammaproteobacteria</taxon>
        <taxon>Candidatus Kentrum</taxon>
    </lineage>
</organism>
<dbReference type="GO" id="GO:0006270">
    <property type="term" value="P:DNA replication initiation"/>
    <property type="evidence" value="ECO:0007669"/>
    <property type="project" value="TreeGrafter"/>
</dbReference>
<dbReference type="PANTHER" id="PTHR30050">
    <property type="entry name" value="CHROMOSOMAL REPLICATION INITIATOR PROTEIN DNAA"/>
    <property type="match status" value="1"/>
</dbReference>
<dbReference type="Gene3D" id="1.10.8.60">
    <property type="match status" value="1"/>
</dbReference>
<gene>
    <name evidence="4" type="ORF">BECKLFY1418B_GA0070995_100322</name>
</gene>
<keyword evidence="1" id="KW-0235">DNA replication</keyword>
<dbReference type="SMART" id="SM00382">
    <property type="entry name" value="AAA"/>
    <property type="match status" value="1"/>
</dbReference>
<dbReference type="EMBL" id="CAADFF010000003">
    <property type="protein sequence ID" value="VFJ86423.1"/>
    <property type="molecule type" value="Genomic_DNA"/>
</dbReference>
<dbReference type="InterPro" id="IPR055199">
    <property type="entry name" value="Hda_lid"/>
</dbReference>
<accession>A0A450U5L7</accession>
<name>A0A450U5L7_9GAMM</name>
<dbReference type="InterPro" id="IPR027417">
    <property type="entry name" value="P-loop_NTPase"/>
</dbReference>
<sequence>MDNAIFPLPMKATVPTIMPGGPKQIPLPFGERTGPSLTNFIVGPNQEAKKVVSDLVVSKGERVIYLWGEKGAGKSHLLRAAHDDAARQGQRVVSLSCRAPNPASANTPGQVRETDLDEADLVCIDDIDSQAENRDWEEALFSLYNAAEASGTRLLVAGQQNPMGADFSLADLGSRLAAGLVLRLRTLDDDGRRMALECRAGEWGFTLPDRIVAFLLRRHQRDMHSLFALLEQIDHETLVEKRRVTIPFLRDLLASRPGNITQHPHRGIHSARNREKYREKRE</sequence>
<comment type="similarity">
    <text evidence="1">Belongs to the DnaA family.</text>
</comment>
<feature type="domain" description="AAA+ ATPase" evidence="3">
    <location>
        <begin position="60"/>
        <end position="188"/>
    </location>
</feature>
<evidence type="ECO:0000313" key="4">
    <source>
        <dbReference type="EMBL" id="VFJ86423.1"/>
    </source>
</evidence>
<dbReference type="NCBIfam" id="TIGR03420">
    <property type="entry name" value="DnaA_homol_Hda"/>
    <property type="match status" value="1"/>
</dbReference>
<dbReference type="AlphaFoldDB" id="A0A450U5L7"/>
<dbReference type="InterPro" id="IPR020591">
    <property type="entry name" value="Chromosome_initiator_DnaA-like"/>
</dbReference>